<dbReference type="PANTHER" id="PTHR11455">
    <property type="entry name" value="CRYPTOCHROME"/>
    <property type="match status" value="1"/>
</dbReference>
<feature type="binding site" evidence="6">
    <location>
        <begin position="293"/>
        <end position="297"/>
    </location>
    <ligand>
        <name>FAD</name>
        <dbReference type="ChEBI" id="CHEBI:57692"/>
    </ligand>
</feature>
<dbReference type="Gene3D" id="3.40.50.620">
    <property type="entry name" value="HUPs"/>
    <property type="match status" value="1"/>
</dbReference>
<dbReference type="GO" id="GO:0003677">
    <property type="term" value="F:DNA binding"/>
    <property type="evidence" value="ECO:0007669"/>
    <property type="project" value="TreeGrafter"/>
</dbReference>
<comment type="cofactor">
    <cofactor evidence="6 7">
        <name>FAD</name>
        <dbReference type="ChEBI" id="CHEBI:57692"/>
    </cofactor>
    <text evidence="6 7">Binds 1 FAD per subunit.</text>
</comment>
<dbReference type="Pfam" id="PF00875">
    <property type="entry name" value="DNA_photolyase"/>
    <property type="match status" value="1"/>
</dbReference>
<dbReference type="NCBIfam" id="TIGR02765">
    <property type="entry name" value="crypto_DASH"/>
    <property type="match status" value="1"/>
</dbReference>
<evidence type="ECO:0000256" key="4">
    <source>
        <dbReference type="ARBA" id="ARBA00022827"/>
    </source>
</evidence>
<dbReference type="InterPro" id="IPR036134">
    <property type="entry name" value="Crypto/Photolyase_FAD-like_sf"/>
</dbReference>
<feature type="domain" description="Photolyase/cryptochrome alpha/beta" evidence="8">
    <location>
        <begin position="44"/>
        <end position="174"/>
    </location>
</feature>
<evidence type="ECO:0000256" key="7">
    <source>
        <dbReference type="RuleBase" id="RU367151"/>
    </source>
</evidence>
<evidence type="ECO:0000256" key="6">
    <source>
        <dbReference type="PIRSR" id="PIRSR602081-1"/>
    </source>
</evidence>
<dbReference type="Gene3D" id="1.10.579.10">
    <property type="entry name" value="DNA Cyclobutane Dipyrimidine Photolyase, subunit A, domain 3"/>
    <property type="match status" value="1"/>
</dbReference>
<dbReference type="EMBL" id="JAOCJW010000021">
    <property type="protein sequence ID" value="MDH2006161.1"/>
    <property type="molecule type" value="Genomic_DNA"/>
</dbReference>
<reference evidence="9" key="1">
    <citation type="submission" date="2022-09" db="EMBL/GenBank/DDBJ databases">
        <title>Intensive care unit water sources are persistently colonized with multi-drug resistant bacteria and are the site of extensive horizontal gene transfer of antibiotic resistance genes.</title>
        <authorList>
            <person name="Diorio-Toth L."/>
        </authorList>
    </citation>
    <scope>NUCLEOTIDE SEQUENCE</scope>
    <source>
        <strain evidence="9">GD03686</strain>
    </source>
</reference>
<dbReference type="SUPFAM" id="SSF52425">
    <property type="entry name" value="Cryptochrome/photolyase, N-terminal domain"/>
    <property type="match status" value="1"/>
</dbReference>
<dbReference type="GO" id="GO:0003904">
    <property type="term" value="F:deoxyribodipyrimidine photo-lyase activity"/>
    <property type="evidence" value="ECO:0007669"/>
    <property type="project" value="TreeGrafter"/>
</dbReference>
<comment type="function">
    <text evidence="7">May have a photoreceptor function.</text>
</comment>
<feature type="binding site" evidence="6">
    <location>
        <begin position="429"/>
        <end position="431"/>
    </location>
    <ligand>
        <name>FAD</name>
        <dbReference type="ChEBI" id="CHEBI:57692"/>
    </ligand>
</feature>
<feature type="binding site" evidence="6">
    <location>
        <position position="280"/>
    </location>
    <ligand>
        <name>FAD</name>
        <dbReference type="ChEBI" id="CHEBI:57692"/>
    </ligand>
</feature>
<comment type="cofactor">
    <cofactor evidence="7">
        <name>(6R)-5,10-methylene-5,6,7,8-tetrahydrofolate</name>
        <dbReference type="ChEBI" id="CHEBI:15636"/>
    </cofactor>
    <text evidence="7">Binds 1 5,10-methenyltetrahydrofolate (MTHF) per subunit.</text>
</comment>
<evidence type="ECO:0000256" key="3">
    <source>
        <dbReference type="ARBA" id="ARBA00022630"/>
    </source>
</evidence>
<evidence type="ECO:0000313" key="10">
    <source>
        <dbReference type="Proteomes" id="UP001161294"/>
    </source>
</evidence>
<dbReference type="InterPro" id="IPR014729">
    <property type="entry name" value="Rossmann-like_a/b/a_fold"/>
</dbReference>
<gene>
    <name evidence="9" type="ORF">N5J23_11485</name>
</gene>
<dbReference type="SUPFAM" id="SSF48173">
    <property type="entry name" value="Cryptochrome/photolyase FAD-binding domain"/>
    <property type="match status" value="1"/>
</dbReference>
<dbReference type="InterPro" id="IPR002081">
    <property type="entry name" value="Cryptochrome/DNA_photolyase_1"/>
</dbReference>
<dbReference type="Proteomes" id="UP001161294">
    <property type="component" value="Unassembled WGS sequence"/>
</dbReference>
<dbReference type="Pfam" id="PF03441">
    <property type="entry name" value="FAD_binding_7"/>
    <property type="match status" value="1"/>
</dbReference>
<evidence type="ECO:0000313" key="9">
    <source>
        <dbReference type="EMBL" id="MDH2006161.1"/>
    </source>
</evidence>
<evidence type="ECO:0000259" key="8">
    <source>
        <dbReference type="PROSITE" id="PS51645"/>
    </source>
</evidence>
<keyword evidence="5 7" id="KW-0157">Chromophore</keyword>
<protein>
    <recommendedName>
        <fullName evidence="2 7">Cryptochrome DASH</fullName>
    </recommendedName>
</protein>
<dbReference type="PROSITE" id="PS51645">
    <property type="entry name" value="PHR_CRY_ALPHA_BETA"/>
    <property type="match status" value="1"/>
</dbReference>
<keyword evidence="4 6" id="KW-0274">FAD</keyword>
<evidence type="ECO:0000256" key="5">
    <source>
        <dbReference type="ARBA" id="ARBA00022991"/>
    </source>
</evidence>
<comment type="similarity">
    <text evidence="1 7">Belongs to the DNA photolyase class-1 family.</text>
</comment>
<dbReference type="GO" id="GO:0000719">
    <property type="term" value="P:photoreactive repair"/>
    <property type="evidence" value="ECO:0007669"/>
    <property type="project" value="TreeGrafter"/>
</dbReference>
<organism evidence="9 10">
    <name type="scientific">Comamonas aquatica</name>
    <dbReference type="NCBI Taxonomy" id="225991"/>
    <lineage>
        <taxon>Bacteria</taxon>
        <taxon>Pseudomonadati</taxon>
        <taxon>Pseudomonadota</taxon>
        <taxon>Betaproteobacteria</taxon>
        <taxon>Burkholderiales</taxon>
        <taxon>Comamonadaceae</taxon>
        <taxon>Comamonas</taxon>
    </lineage>
</organism>
<evidence type="ECO:0000256" key="2">
    <source>
        <dbReference type="ARBA" id="ARBA00017881"/>
    </source>
</evidence>
<dbReference type="Gene3D" id="1.25.40.80">
    <property type="match status" value="1"/>
</dbReference>
<dbReference type="PROSITE" id="PS00394">
    <property type="entry name" value="DNA_PHOTOLYASES_1_1"/>
    <property type="match status" value="1"/>
</dbReference>
<evidence type="ECO:0000256" key="1">
    <source>
        <dbReference type="ARBA" id="ARBA00005862"/>
    </source>
</evidence>
<sequence length="477" mass="51913">MSVLRAPVCLAQEMGAGVGGGEVLLGTLPPPAQTAALTRSPAMSTVLVWLRHDLRLHEQPVLQAACQLGAQHLLPVVCLPDVQATTRWGFARIGPHRRAWLANTLQNLLQRFQDLRSQLCILNQPTAIALPALARAVGATTIVCEDIAAPEEQAEVAALRAAGLQVHTVWHSSLLHPAQLPWPVAQLPAVFTLFRQAIEHAGLQPAAPLPVPATLPPLPPDLPTASLGAPAQALAALAGLPPAADARSAFPYLQGRLHGGESAALAHLRQYLERGLPHSYQRTRNGLVGLDYSSKWSPWLATGALSPRQAMAQLRQFEATHGASDGSYWLWFELLWRDYFRFLHLQHGPVLYRARGLGPAQATPHNDQHFAAWCAGQTGQPLVDAAMRELAATGYLSNRLRQVAASYLIHDLARDWRAGAAWFEAQLLDYDVYSNQGNWLYIAGRGTDPRGGRRFDPVKQAATYDPDGAYQRLWGTA</sequence>
<dbReference type="PANTHER" id="PTHR11455:SF22">
    <property type="entry name" value="CRYPTOCHROME DASH"/>
    <property type="match status" value="1"/>
</dbReference>
<feature type="binding site" evidence="6">
    <location>
        <begin position="333"/>
        <end position="340"/>
    </location>
    <ligand>
        <name>FAD</name>
        <dbReference type="ChEBI" id="CHEBI:57692"/>
    </ligand>
</feature>
<dbReference type="AlphaFoldDB" id="A0AA43AY50"/>
<name>A0AA43AY50_9BURK</name>
<dbReference type="InterPro" id="IPR005101">
    <property type="entry name" value="Cryptochr/Photolyase_FAD-bd"/>
</dbReference>
<dbReference type="InterPro" id="IPR036155">
    <property type="entry name" value="Crypto/Photolyase_N_sf"/>
</dbReference>
<keyword evidence="3 6" id="KW-0285">Flavoprotein</keyword>
<accession>A0AA43AY50</accession>
<dbReference type="InterPro" id="IPR018394">
    <property type="entry name" value="DNA_photolyase_1_CS_C"/>
</dbReference>
<dbReference type="InterPro" id="IPR006050">
    <property type="entry name" value="DNA_photolyase_N"/>
</dbReference>
<dbReference type="PRINTS" id="PR00147">
    <property type="entry name" value="DNAPHOTLYASE"/>
</dbReference>
<dbReference type="InterPro" id="IPR014133">
    <property type="entry name" value="Cry_DASH"/>
</dbReference>
<dbReference type="GO" id="GO:0071949">
    <property type="term" value="F:FAD binding"/>
    <property type="evidence" value="ECO:0007669"/>
    <property type="project" value="TreeGrafter"/>
</dbReference>
<comment type="caution">
    <text evidence="9">The sequence shown here is derived from an EMBL/GenBank/DDBJ whole genome shotgun (WGS) entry which is preliminary data.</text>
</comment>
<proteinExistence type="inferred from homology"/>